<reference evidence="1 2" key="1">
    <citation type="submission" date="2021-03" db="EMBL/GenBank/DDBJ databases">
        <title>Genomic Encyclopedia of Type Strains, Phase IV (KMG-IV): sequencing the most valuable type-strain genomes for metagenomic binning, comparative biology and taxonomic classification.</title>
        <authorList>
            <person name="Goeker M."/>
        </authorList>
    </citation>
    <scope>NUCLEOTIDE SEQUENCE [LARGE SCALE GENOMIC DNA]</scope>
    <source>
        <strain evidence="1 2">DSM 3984</strain>
    </source>
</reference>
<keyword evidence="2" id="KW-1185">Reference proteome</keyword>
<accession>A0ABS4F0Q8</accession>
<organism evidence="1 2">
    <name type="scientific">Clostridium moniliforme</name>
    <dbReference type="NCBI Taxonomy" id="39489"/>
    <lineage>
        <taxon>Bacteria</taxon>
        <taxon>Bacillati</taxon>
        <taxon>Bacillota</taxon>
        <taxon>Clostridia</taxon>
        <taxon>Eubacteriales</taxon>
        <taxon>Clostridiaceae</taxon>
        <taxon>Clostridium</taxon>
    </lineage>
</organism>
<proteinExistence type="predicted"/>
<evidence type="ECO:0000313" key="2">
    <source>
        <dbReference type="Proteomes" id="UP000783390"/>
    </source>
</evidence>
<protein>
    <submittedName>
        <fullName evidence="1">Uncharacterized protein</fullName>
    </submittedName>
</protein>
<dbReference type="Proteomes" id="UP000783390">
    <property type="component" value="Unassembled WGS sequence"/>
</dbReference>
<comment type="caution">
    <text evidence="1">The sequence shown here is derived from an EMBL/GenBank/DDBJ whole genome shotgun (WGS) entry which is preliminary data.</text>
</comment>
<name>A0ABS4F0Q8_9CLOT</name>
<gene>
    <name evidence="1" type="ORF">J2Z53_001421</name>
</gene>
<dbReference type="EMBL" id="JAGGJZ010000003">
    <property type="protein sequence ID" value="MBP1889838.1"/>
    <property type="molecule type" value="Genomic_DNA"/>
</dbReference>
<evidence type="ECO:0000313" key="1">
    <source>
        <dbReference type="EMBL" id="MBP1889838.1"/>
    </source>
</evidence>
<dbReference type="RefSeq" id="WP_209796730.1">
    <property type="nucleotide sequence ID" value="NZ_JAGGJZ010000003.1"/>
</dbReference>
<sequence>MAKKIYEVELNFPKDMDELEKKMSEVLADVVYKKFGSEGSMRIVEGLEKNLD</sequence>